<keyword evidence="1" id="KW-0805">Transcription regulation</keyword>
<dbReference type="Pfam" id="PF12833">
    <property type="entry name" value="HTH_18"/>
    <property type="match status" value="1"/>
</dbReference>
<dbReference type="InterPro" id="IPR009057">
    <property type="entry name" value="Homeodomain-like_sf"/>
</dbReference>
<protein>
    <submittedName>
        <fullName evidence="5">AraC family transcriptional regulator</fullName>
    </submittedName>
</protein>
<evidence type="ECO:0000256" key="3">
    <source>
        <dbReference type="ARBA" id="ARBA00023163"/>
    </source>
</evidence>
<name>A0ABS3DUP4_9BACI</name>
<gene>
    <name evidence="5" type="ORF">JF544_07435</name>
</gene>
<dbReference type="PANTHER" id="PTHR43280">
    <property type="entry name" value="ARAC-FAMILY TRANSCRIPTIONAL REGULATOR"/>
    <property type="match status" value="1"/>
</dbReference>
<proteinExistence type="predicted"/>
<dbReference type="InterPro" id="IPR003313">
    <property type="entry name" value="AraC-bd"/>
</dbReference>
<dbReference type="InterPro" id="IPR020449">
    <property type="entry name" value="Tscrpt_reg_AraC-type_HTH"/>
</dbReference>
<dbReference type="SMART" id="SM00342">
    <property type="entry name" value="HTH_ARAC"/>
    <property type="match status" value="1"/>
</dbReference>
<dbReference type="SUPFAM" id="SSF51215">
    <property type="entry name" value="Regulatory protein AraC"/>
    <property type="match status" value="1"/>
</dbReference>
<sequence length="302" mass="34580">MKSCLYLLFQERRIALTPSSLTHGSYGYRFSDPELQQLAQIWSLGWDEQTTTLYDWDGTNRRDRGKYIFQYTTAGKGAIDIEGTTYELTPGQAFIVNIPGDYRYYLPDHSDKWEFMFLTLYGNVVESYWNQIQENVGAILHMPPDAPPVSYVHQLLESAANKEIANAHQASGYAYQFTMELFHYCSTLEKGLVQWPDAIIAASMYAKNHYTEEISPDDMAEASGMSRYHFTRQFKAATGQTPIQYLTSIRINKAKELLANTKYSAEEIAVLAGYKNANYFTKVFKKQAGITPGRFRESHKHL</sequence>
<dbReference type="SUPFAM" id="SSF46689">
    <property type="entry name" value="Homeodomain-like"/>
    <property type="match status" value="2"/>
</dbReference>
<evidence type="ECO:0000313" key="6">
    <source>
        <dbReference type="Proteomes" id="UP000663970"/>
    </source>
</evidence>
<accession>A0ABS3DUP4</accession>
<dbReference type="Pfam" id="PF02311">
    <property type="entry name" value="AraC_binding"/>
    <property type="match status" value="1"/>
</dbReference>
<dbReference type="PRINTS" id="PR00032">
    <property type="entry name" value="HTHARAC"/>
</dbReference>
<dbReference type="EMBL" id="JAEKJY010000002">
    <property type="protein sequence ID" value="MBN8235078.1"/>
    <property type="molecule type" value="Genomic_DNA"/>
</dbReference>
<dbReference type="Gene3D" id="2.60.120.280">
    <property type="entry name" value="Regulatory protein AraC"/>
    <property type="match status" value="1"/>
</dbReference>
<dbReference type="PANTHER" id="PTHR43280:SF28">
    <property type="entry name" value="HTH-TYPE TRANSCRIPTIONAL ACTIVATOR RHAS"/>
    <property type="match status" value="1"/>
</dbReference>
<dbReference type="PROSITE" id="PS01124">
    <property type="entry name" value="HTH_ARAC_FAMILY_2"/>
    <property type="match status" value="1"/>
</dbReference>
<keyword evidence="2" id="KW-0238">DNA-binding</keyword>
<organism evidence="5 6">
    <name type="scientific">Halobacillus kuroshimensis</name>
    <dbReference type="NCBI Taxonomy" id="302481"/>
    <lineage>
        <taxon>Bacteria</taxon>
        <taxon>Bacillati</taxon>
        <taxon>Bacillota</taxon>
        <taxon>Bacilli</taxon>
        <taxon>Bacillales</taxon>
        <taxon>Bacillaceae</taxon>
        <taxon>Halobacillus</taxon>
    </lineage>
</organism>
<dbReference type="InterPro" id="IPR037923">
    <property type="entry name" value="HTH-like"/>
</dbReference>
<evidence type="ECO:0000256" key="2">
    <source>
        <dbReference type="ARBA" id="ARBA00023125"/>
    </source>
</evidence>
<dbReference type="Proteomes" id="UP000663970">
    <property type="component" value="Unassembled WGS sequence"/>
</dbReference>
<keyword evidence="6" id="KW-1185">Reference proteome</keyword>
<reference evidence="5 6" key="1">
    <citation type="submission" date="2020-12" db="EMBL/GenBank/DDBJ databases">
        <title>Oil enriched cultivation method for isolating marine PHA-producing bacteria.</title>
        <authorList>
            <person name="Zheng W."/>
            <person name="Yu S."/>
            <person name="Huang Y."/>
        </authorList>
    </citation>
    <scope>NUCLEOTIDE SEQUENCE [LARGE SCALE GENOMIC DNA]</scope>
    <source>
        <strain evidence="5 6">SY-2-6</strain>
    </source>
</reference>
<feature type="domain" description="HTH araC/xylS-type" evidence="4">
    <location>
        <begin position="200"/>
        <end position="298"/>
    </location>
</feature>
<keyword evidence="3" id="KW-0804">Transcription</keyword>
<dbReference type="Gene3D" id="1.10.10.60">
    <property type="entry name" value="Homeodomain-like"/>
    <property type="match status" value="2"/>
</dbReference>
<comment type="caution">
    <text evidence="5">The sequence shown here is derived from an EMBL/GenBank/DDBJ whole genome shotgun (WGS) entry which is preliminary data.</text>
</comment>
<dbReference type="InterPro" id="IPR018060">
    <property type="entry name" value="HTH_AraC"/>
</dbReference>
<evidence type="ECO:0000313" key="5">
    <source>
        <dbReference type="EMBL" id="MBN8235078.1"/>
    </source>
</evidence>
<evidence type="ECO:0000256" key="1">
    <source>
        <dbReference type="ARBA" id="ARBA00023015"/>
    </source>
</evidence>
<evidence type="ECO:0000259" key="4">
    <source>
        <dbReference type="PROSITE" id="PS01124"/>
    </source>
</evidence>